<evidence type="ECO:0000313" key="1">
    <source>
        <dbReference type="EMBL" id="AHC40182.1"/>
    </source>
</evidence>
<dbReference type="RefSeq" id="WP_024071013.1">
    <property type="nucleotide sequence ID" value="NC_023062.1"/>
</dbReference>
<accession>A0ABM5P177</accession>
<keyword evidence="2" id="KW-1185">Reference proteome</keyword>
<name>A0ABM5P177_9MOLU</name>
<dbReference type="EMBL" id="CP006935">
    <property type="protein sequence ID" value="AHC40182.1"/>
    <property type="molecule type" value="Genomic_DNA"/>
</dbReference>
<proteinExistence type="predicted"/>
<reference evidence="1 2" key="1">
    <citation type="journal article" date="2014" name="Genome Announc.">
        <title>Complete Genome Sequence of Mycoplasma ovis Strain Michigan, a Hemoplasma of Sheep with Two Distinct 16S rRNA Genes.</title>
        <authorList>
            <person name="Deshuillers P.L."/>
            <person name="Santos A.P."/>
            <person name="do Nascimento N.C."/>
            <person name="Hampel J.A."/>
            <person name="Bergin I.L."/>
            <person name="Dyson M.C."/>
            <person name="Messick J.B."/>
        </authorList>
    </citation>
    <scope>NUCLEOTIDE SEQUENCE [LARGE SCALE GENOMIC DNA]</scope>
    <source>
        <strain evidence="1 2">Michigan</strain>
    </source>
</reference>
<gene>
    <name evidence="1" type="ORF">OVS_01125</name>
</gene>
<protein>
    <submittedName>
        <fullName evidence="1">Uncharacterized protein</fullName>
    </submittedName>
</protein>
<sequence length="316" mass="35252">MKARLLTTLGFFVAPPATIFPLLWSQDRELKVISLEGSGSLFEPIKHLVKKQKTNAVISVIPTGSTGGKESLSDKSSDLALTSLLDSNGSNNGRKELQLATDPISLVFKKGSKCNQLSLTNGNGGQNGQNNSEFLKKLFEESNNDCQNLILWMREGGQERSNINKTTIDKGQTLKIQVQEAPENNFLALEKFLRESYLDSLIFFPTSFYELNKDLFSDYQTIKLQGQNGKEQQSPKLQKELNLVFSSNDIDQKSDLKAFIKNILLETKGLQNDFKLVPKSYCCCSKGDSTQCGKEHCPNGDSENCKSEDIEKIFKK</sequence>
<organism evidence="1 2">
    <name type="scientific">Mycoplasma ovis str. Michigan</name>
    <dbReference type="NCBI Taxonomy" id="1415773"/>
    <lineage>
        <taxon>Bacteria</taxon>
        <taxon>Bacillati</taxon>
        <taxon>Mycoplasmatota</taxon>
        <taxon>Mollicutes</taxon>
        <taxon>Mycoplasmataceae</taxon>
        <taxon>Mycoplasma</taxon>
    </lineage>
</organism>
<evidence type="ECO:0000313" key="2">
    <source>
        <dbReference type="Proteomes" id="UP000018745"/>
    </source>
</evidence>
<dbReference type="Proteomes" id="UP000018745">
    <property type="component" value="Chromosome"/>
</dbReference>